<dbReference type="AlphaFoldDB" id="A0A5C8ZSH7"/>
<dbReference type="PROSITE" id="PS00409">
    <property type="entry name" value="PROKAR_NTER_METHYL"/>
    <property type="match status" value="1"/>
</dbReference>
<name>A0A5C8ZSH7_9GAMM</name>
<dbReference type="EMBL" id="VRZA01000006">
    <property type="protein sequence ID" value="TXS91416.1"/>
    <property type="molecule type" value="Genomic_DNA"/>
</dbReference>
<reference evidence="2 3" key="1">
    <citation type="submission" date="2019-08" db="EMBL/GenBank/DDBJ databases">
        <title>Parahaliea maris sp. nov., isolated from the surface seawater.</title>
        <authorList>
            <person name="Liu Y."/>
        </authorList>
    </citation>
    <scope>NUCLEOTIDE SEQUENCE [LARGE SCALE GENOMIC DNA]</scope>
    <source>
        <strain evidence="2 3">HSLHS9</strain>
    </source>
</reference>
<dbReference type="Proteomes" id="UP000321039">
    <property type="component" value="Unassembled WGS sequence"/>
</dbReference>
<accession>A0A5C8ZSH7</accession>
<evidence type="ECO:0000313" key="3">
    <source>
        <dbReference type="Proteomes" id="UP000321039"/>
    </source>
</evidence>
<keyword evidence="1" id="KW-0472">Membrane</keyword>
<dbReference type="InterPro" id="IPR012902">
    <property type="entry name" value="N_methyl_site"/>
</dbReference>
<gene>
    <name evidence="2" type="ORF">FV139_16660</name>
</gene>
<dbReference type="InterPro" id="IPR032092">
    <property type="entry name" value="PilW"/>
</dbReference>
<dbReference type="Pfam" id="PF16074">
    <property type="entry name" value="PilW"/>
    <property type="match status" value="1"/>
</dbReference>
<dbReference type="RefSeq" id="WP_148069650.1">
    <property type="nucleotide sequence ID" value="NZ_VRZA01000006.1"/>
</dbReference>
<keyword evidence="3" id="KW-1185">Reference proteome</keyword>
<dbReference type="NCBIfam" id="TIGR02532">
    <property type="entry name" value="IV_pilin_GFxxxE"/>
    <property type="match status" value="1"/>
</dbReference>
<dbReference type="Pfam" id="PF07963">
    <property type="entry name" value="N_methyl"/>
    <property type="match status" value="1"/>
</dbReference>
<evidence type="ECO:0000256" key="1">
    <source>
        <dbReference type="SAM" id="Phobius"/>
    </source>
</evidence>
<feature type="transmembrane region" description="Helical" evidence="1">
    <location>
        <begin position="20"/>
        <end position="41"/>
    </location>
</feature>
<keyword evidence="1" id="KW-0812">Transmembrane</keyword>
<evidence type="ECO:0000313" key="2">
    <source>
        <dbReference type="EMBL" id="TXS91416.1"/>
    </source>
</evidence>
<comment type="caution">
    <text evidence="2">The sequence shown here is derived from an EMBL/GenBank/DDBJ whole genome shotgun (WGS) entry which is preliminary data.</text>
</comment>
<dbReference type="GO" id="GO:0043683">
    <property type="term" value="P:type IV pilus assembly"/>
    <property type="evidence" value="ECO:0007669"/>
    <property type="project" value="InterPro"/>
</dbReference>
<organism evidence="2 3">
    <name type="scientific">Parahaliea maris</name>
    <dbReference type="NCBI Taxonomy" id="2716870"/>
    <lineage>
        <taxon>Bacteria</taxon>
        <taxon>Pseudomonadati</taxon>
        <taxon>Pseudomonadota</taxon>
        <taxon>Gammaproteobacteria</taxon>
        <taxon>Cellvibrionales</taxon>
        <taxon>Halieaceae</taxon>
        <taxon>Parahaliea</taxon>
    </lineage>
</organism>
<sequence>MSGNGRSPLKRQRKGGFSLLELMIALALGLLLMSGIVLVYLESRRQSLVEAEGARLQQAGRYALSLLQHELLMAGFYGRLTATSNIPRNPSAPGCGALTGWSLEPLPAIDLIDDVASSSRLSVHGQALDCLPSGTGGIAPGTDVLVIKRTAAEPTLARGELATGVSGAEASQWYLQADEQAGTARWYYVPDGGDFPAGSNGMGQYFWEAYAAIFFIRPWSQAGDGVPTLCVERLSANSMGPAECLVEGVEDLQFSFGLDADRDGRAERFSDRPTALELDQATVARVALLIRSLNPVPGIRGGGEAGRNSGLDDDGYLRQWFSATVALRNHHPLRGAGR</sequence>
<keyword evidence="1" id="KW-1133">Transmembrane helix</keyword>
<proteinExistence type="predicted"/>
<protein>
    <submittedName>
        <fullName evidence="2">Prepilin-type N-terminal cleavage/methylation domain-containing protein</fullName>
    </submittedName>
</protein>